<dbReference type="Gene3D" id="3.90.550.10">
    <property type="entry name" value="Spore Coat Polysaccharide Biosynthesis Protein SpsA, Chain A"/>
    <property type="match status" value="1"/>
</dbReference>
<dbReference type="Pfam" id="PF22640">
    <property type="entry name" value="ManC_GMP_beta-helix"/>
    <property type="match status" value="1"/>
</dbReference>
<feature type="domain" description="MannoseP isomerase/GMP-like beta-helix" evidence="2">
    <location>
        <begin position="313"/>
        <end position="367"/>
    </location>
</feature>
<dbReference type="Proteomes" id="UP000316921">
    <property type="component" value="Chromosome"/>
</dbReference>
<evidence type="ECO:0000259" key="1">
    <source>
        <dbReference type="Pfam" id="PF00483"/>
    </source>
</evidence>
<sequence>MRRGSPLDCGALATLPMPHSDLYAVIMAGGSGTRFWPASRTARPKQFLPIAGARPMLAETAARMEGLVPFERILVVTAADQAQLVRDCLPELPAENLIAEPVARNTAAAVALGAFEVARRDPRAVQVVLPADHHITPVADFRATLSAGADEVREHGGLLTFGIQPDHPATGYGYIEVGEGLRGKGAHRVSAVSRFFEKPDLERAREFLGSGRFLWNAGIFCWRVDTILEAFARYMPDMHATLSDVAASDPRITEVYPGLESAPVDVAILERSDQVRTMPIAYTWNDVGSWAALPDLSAADSDGNWRRLVEGAELISADSTGCLAYAEEPELIALVGCEDLVVVRSGKTTLVCPRERAQDVKLIVEALRARGSKEFL</sequence>
<protein>
    <submittedName>
        <fullName evidence="3">Mannose-1-phosphate guanylyltransferase</fullName>
        <ecNumber evidence="3">2.7.7.13</ecNumber>
    </submittedName>
</protein>
<dbReference type="SUPFAM" id="SSF159283">
    <property type="entry name" value="Guanosine diphospho-D-mannose pyrophosphorylase/mannose-6-phosphate isomerase linker domain"/>
    <property type="match status" value="1"/>
</dbReference>
<dbReference type="GO" id="GO:0009298">
    <property type="term" value="P:GDP-mannose biosynthetic process"/>
    <property type="evidence" value="ECO:0007669"/>
    <property type="project" value="TreeGrafter"/>
</dbReference>
<proteinExistence type="predicted"/>
<evidence type="ECO:0000313" key="3">
    <source>
        <dbReference type="EMBL" id="QDU68526.1"/>
    </source>
</evidence>
<keyword evidence="3" id="KW-0808">Transferase</keyword>
<dbReference type="EMBL" id="CP036287">
    <property type="protein sequence ID" value="QDU68526.1"/>
    <property type="molecule type" value="Genomic_DNA"/>
</dbReference>
<organism evidence="3 4">
    <name type="scientific">Engelhardtia mirabilis</name>
    <dbReference type="NCBI Taxonomy" id="2528011"/>
    <lineage>
        <taxon>Bacteria</taxon>
        <taxon>Pseudomonadati</taxon>
        <taxon>Planctomycetota</taxon>
        <taxon>Planctomycetia</taxon>
        <taxon>Planctomycetia incertae sedis</taxon>
        <taxon>Engelhardtia</taxon>
    </lineage>
</organism>
<name>A0A518BNJ8_9BACT</name>
<dbReference type="GO" id="GO:0004475">
    <property type="term" value="F:mannose-1-phosphate guanylyltransferase (GTP) activity"/>
    <property type="evidence" value="ECO:0007669"/>
    <property type="project" value="UniProtKB-EC"/>
</dbReference>
<dbReference type="SUPFAM" id="SSF53448">
    <property type="entry name" value="Nucleotide-diphospho-sugar transferases"/>
    <property type="match status" value="1"/>
</dbReference>
<reference evidence="3 4" key="1">
    <citation type="submission" date="2019-02" db="EMBL/GenBank/DDBJ databases">
        <title>Deep-cultivation of Planctomycetes and their phenomic and genomic characterization uncovers novel biology.</title>
        <authorList>
            <person name="Wiegand S."/>
            <person name="Jogler M."/>
            <person name="Boedeker C."/>
            <person name="Pinto D."/>
            <person name="Vollmers J."/>
            <person name="Rivas-Marin E."/>
            <person name="Kohn T."/>
            <person name="Peeters S.H."/>
            <person name="Heuer A."/>
            <person name="Rast P."/>
            <person name="Oberbeckmann S."/>
            <person name="Bunk B."/>
            <person name="Jeske O."/>
            <person name="Meyerdierks A."/>
            <person name="Storesund J.E."/>
            <person name="Kallscheuer N."/>
            <person name="Luecker S."/>
            <person name="Lage O.M."/>
            <person name="Pohl T."/>
            <person name="Merkel B.J."/>
            <person name="Hornburger P."/>
            <person name="Mueller R.-W."/>
            <person name="Bruemmer F."/>
            <person name="Labrenz M."/>
            <person name="Spormann A.M."/>
            <person name="Op den Camp H."/>
            <person name="Overmann J."/>
            <person name="Amann R."/>
            <person name="Jetten M.S.M."/>
            <person name="Mascher T."/>
            <person name="Medema M.H."/>
            <person name="Devos D.P."/>
            <person name="Kaster A.-K."/>
            <person name="Ovreas L."/>
            <person name="Rohde M."/>
            <person name="Galperin M.Y."/>
            <person name="Jogler C."/>
        </authorList>
    </citation>
    <scope>NUCLEOTIDE SEQUENCE [LARGE SCALE GENOMIC DNA]</scope>
    <source>
        <strain evidence="3 4">Pla133</strain>
    </source>
</reference>
<dbReference type="EC" id="2.7.7.13" evidence="3"/>
<keyword evidence="3" id="KW-0548">Nucleotidyltransferase</keyword>
<dbReference type="InterPro" id="IPR005835">
    <property type="entry name" value="NTP_transferase_dom"/>
</dbReference>
<dbReference type="InterPro" id="IPR049577">
    <property type="entry name" value="GMPP_N"/>
</dbReference>
<keyword evidence="4" id="KW-1185">Reference proteome</keyword>
<dbReference type="InterPro" id="IPR054566">
    <property type="entry name" value="ManC/GMP-like_b-helix"/>
</dbReference>
<dbReference type="InterPro" id="IPR051161">
    <property type="entry name" value="Mannose-6P_isomerase_type2"/>
</dbReference>
<feature type="domain" description="Nucleotidyl transferase" evidence="1">
    <location>
        <begin position="24"/>
        <end position="300"/>
    </location>
</feature>
<evidence type="ECO:0000313" key="4">
    <source>
        <dbReference type="Proteomes" id="UP000316921"/>
    </source>
</evidence>
<dbReference type="PANTHER" id="PTHR46390">
    <property type="entry name" value="MANNOSE-1-PHOSPHATE GUANYLYLTRANSFERASE"/>
    <property type="match status" value="1"/>
</dbReference>
<evidence type="ECO:0000259" key="2">
    <source>
        <dbReference type="Pfam" id="PF22640"/>
    </source>
</evidence>
<dbReference type="KEGG" id="pbap:Pla133_36240"/>
<dbReference type="CDD" id="cd02509">
    <property type="entry name" value="GDP-M1P_Guanylyltransferase"/>
    <property type="match status" value="1"/>
</dbReference>
<dbReference type="PANTHER" id="PTHR46390:SF1">
    <property type="entry name" value="MANNOSE-1-PHOSPHATE GUANYLYLTRANSFERASE"/>
    <property type="match status" value="1"/>
</dbReference>
<gene>
    <name evidence="3" type="primary">manC</name>
    <name evidence="3" type="ORF">Pla133_36240</name>
</gene>
<dbReference type="Pfam" id="PF00483">
    <property type="entry name" value="NTP_transferase"/>
    <property type="match status" value="1"/>
</dbReference>
<dbReference type="InterPro" id="IPR029044">
    <property type="entry name" value="Nucleotide-diphossugar_trans"/>
</dbReference>
<accession>A0A518BNJ8</accession>
<dbReference type="AlphaFoldDB" id="A0A518BNJ8"/>